<evidence type="ECO:0000313" key="2">
    <source>
        <dbReference type="EMBL" id="KAK1354461.1"/>
    </source>
</evidence>
<keyword evidence="3" id="KW-1185">Reference proteome</keyword>
<evidence type="ECO:0000259" key="1">
    <source>
        <dbReference type="Pfam" id="PF16121"/>
    </source>
</evidence>
<protein>
    <submittedName>
        <fullName evidence="2">Ribosomal protein S4-like protein</fullName>
    </submittedName>
</protein>
<dbReference type="FunFam" id="2.30.30.30:FF:000005">
    <property type="entry name" value="40S ribosomal protein S4"/>
    <property type="match status" value="1"/>
</dbReference>
<accession>A0AAD8GUV4</accession>
<dbReference type="Gene3D" id="2.30.30.30">
    <property type="match status" value="1"/>
</dbReference>
<dbReference type="AlphaFoldDB" id="A0AAD8GUV4"/>
<proteinExistence type="predicted"/>
<dbReference type="EMBL" id="JAUIZM010000011">
    <property type="protein sequence ID" value="KAK1354461.1"/>
    <property type="molecule type" value="Genomic_DNA"/>
</dbReference>
<dbReference type="CDD" id="cd06087">
    <property type="entry name" value="KOW_RPS4"/>
    <property type="match status" value="1"/>
</dbReference>
<evidence type="ECO:0000313" key="3">
    <source>
        <dbReference type="Proteomes" id="UP001237642"/>
    </source>
</evidence>
<keyword evidence="2" id="KW-0689">Ribosomal protein</keyword>
<dbReference type="PANTHER" id="PTHR11581">
    <property type="entry name" value="30S/40S RIBOSOMAL PROTEIN S4"/>
    <property type="match status" value="1"/>
</dbReference>
<keyword evidence="2" id="KW-0687">Ribonucleoprotein</keyword>
<organism evidence="2 3">
    <name type="scientific">Heracleum sosnowskyi</name>
    <dbReference type="NCBI Taxonomy" id="360622"/>
    <lineage>
        <taxon>Eukaryota</taxon>
        <taxon>Viridiplantae</taxon>
        <taxon>Streptophyta</taxon>
        <taxon>Embryophyta</taxon>
        <taxon>Tracheophyta</taxon>
        <taxon>Spermatophyta</taxon>
        <taxon>Magnoliopsida</taxon>
        <taxon>eudicotyledons</taxon>
        <taxon>Gunneridae</taxon>
        <taxon>Pentapetalae</taxon>
        <taxon>asterids</taxon>
        <taxon>campanulids</taxon>
        <taxon>Apiales</taxon>
        <taxon>Apiaceae</taxon>
        <taxon>Apioideae</taxon>
        <taxon>apioid superclade</taxon>
        <taxon>Tordylieae</taxon>
        <taxon>Tordyliinae</taxon>
        <taxon>Heracleum</taxon>
    </lineage>
</organism>
<dbReference type="Proteomes" id="UP001237642">
    <property type="component" value="Unassembled WGS sequence"/>
</dbReference>
<name>A0AAD8GUV4_9APIA</name>
<reference evidence="2" key="1">
    <citation type="submission" date="2023-02" db="EMBL/GenBank/DDBJ databases">
        <title>Genome of toxic invasive species Heracleum sosnowskyi carries increased number of genes despite the absence of recent whole-genome duplications.</title>
        <authorList>
            <person name="Schelkunov M."/>
            <person name="Shtratnikova V."/>
            <person name="Makarenko M."/>
            <person name="Klepikova A."/>
            <person name="Omelchenko D."/>
            <person name="Novikova G."/>
            <person name="Obukhova E."/>
            <person name="Bogdanov V."/>
            <person name="Penin A."/>
            <person name="Logacheva M."/>
        </authorList>
    </citation>
    <scope>NUCLEOTIDE SEQUENCE</scope>
    <source>
        <strain evidence="2">Hsosn_3</strain>
        <tissue evidence="2">Leaf</tissue>
    </source>
</reference>
<dbReference type="Pfam" id="PF16121">
    <property type="entry name" value="40S_S4_C"/>
    <property type="match status" value="1"/>
</dbReference>
<dbReference type="PANTHER" id="PTHR11581:SF0">
    <property type="entry name" value="SMALL RIBOSOMAL SUBUNIT PROTEIN ES4"/>
    <property type="match status" value="1"/>
</dbReference>
<dbReference type="GO" id="GO:0006412">
    <property type="term" value="P:translation"/>
    <property type="evidence" value="ECO:0007669"/>
    <property type="project" value="InterPro"/>
</dbReference>
<feature type="domain" description="Small ribosomal subunit protein eS4 C-terminal" evidence="1">
    <location>
        <begin position="71"/>
        <end position="117"/>
    </location>
</feature>
<sequence>MGEQFDTQILLSRLMKPSSWIWSPTRLLTLSSLNQFDVGNVFMWTGGRNTGQVGILKNGEKHSFETVHIRDNLGHDFATPLSNVFTIGKGSKLWVSLPKGKGIKLTISEEARRRQAAQAAATV</sequence>
<gene>
    <name evidence="2" type="ORF">POM88_047717</name>
</gene>
<dbReference type="InterPro" id="IPR032277">
    <property type="entry name" value="Ribosomal_eS4_C"/>
</dbReference>
<comment type="caution">
    <text evidence="2">The sequence shown here is derived from an EMBL/GenBank/DDBJ whole genome shotgun (WGS) entry which is preliminary data.</text>
</comment>
<dbReference type="InterPro" id="IPR000876">
    <property type="entry name" value="Ribosomal_eS4"/>
</dbReference>
<dbReference type="GO" id="GO:0003723">
    <property type="term" value="F:RNA binding"/>
    <property type="evidence" value="ECO:0007669"/>
    <property type="project" value="TreeGrafter"/>
</dbReference>
<dbReference type="InterPro" id="IPR041982">
    <property type="entry name" value="Ribosomal_eS4_KOW"/>
</dbReference>
<reference evidence="2" key="2">
    <citation type="submission" date="2023-05" db="EMBL/GenBank/DDBJ databases">
        <authorList>
            <person name="Schelkunov M.I."/>
        </authorList>
    </citation>
    <scope>NUCLEOTIDE SEQUENCE</scope>
    <source>
        <strain evidence="2">Hsosn_3</strain>
        <tissue evidence="2">Leaf</tissue>
    </source>
</reference>
<dbReference type="GO" id="GO:0003735">
    <property type="term" value="F:structural constituent of ribosome"/>
    <property type="evidence" value="ECO:0007669"/>
    <property type="project" value="InterPro"/>
</dbReference>
<dbReference type="GO" id="GO:0022627">
    <property type="term" value="C:cytosolic small ribosomal subunit"/>
    <property type="evidence" value="ECO:0007669"/>
    <property type="project" value="TreeGrafter"/>
</dbReference>
<dbReference type="InterPro" id="IPR014722">
    <property type="entry name" value="Rib_uL2_dom2"/>
</dbReference>